<dbReference type="Pfam" id="PF20434">
    <property type="entry name" value="BD-FAE"/>
    <property type="match status" value="1"/>
</dbReference>
<feature type="region of interest" description="Disordered" evidence="2">
    <location>
        <begin position="252"/>
        <end position="278"/>
    </location>
</feature>
<dbReference type="STRING" id="1263082.A0A068SB62"/>
<dbReference type="InterPro" id="IPR049492">
    <property type="entry name" value="BD-FAE-like_dom"/>
</dbReference>
<feature type="transmembrane region" description="Helical" evidence="3">
    <location>
        <begin position="79"/>
        <end position="99"/>
    </location>
</feature>
<organism evidence="5 6">
    <name type="scientific">Lichtheimia corymbifera JMRC:FSU:9682</name>
    <dbReference type="NCBI Taxonomy" id="1263082"/>
    <lineage>
        <taxon>Eukaryota</taxon>
        <taxon>Fungi</taxon>
        <taxon>Fungi incertae sedis</taxon>
        <taxon>Mucoromycota</taxon>
        <taxon>Mucoromycotina</taxon>
        <taxon>Mucoromycetes</taxon>
        <taxon>Mucorales</taxon>
        <taxon>Lichtheimiaceae</taxon>
        <taxon>Lichtheimia</taxon>
    </lineage>
</organism>
<keyword evidence="3" id="KW-0812">Transmembrane</keyword>
<dbReference type="AlphaFoldDB" id="A0A068SB62"/>
<evidence type="ECO:0000313" key="6">
    <source>
        <dbReference type="Proteomes" id="UP000027586"/>
    </source>
</evidence>
<feature type="compositionally biased region" description="Polar residues" evidence="2">
    <location>
        <begin position="253"/>
        <end position="262"/>
    </location>
</feature>
<name>A0A068SB62_9FUNG</name>
<feature type="transmembrane region" description="Helical" evidence="3">
    <location>
        <begin position="20"/>
        <end position="46"/>
    </location>
</feature>
<evidence type="ECO:0000259" key="4">
    <source>
        <dbReference type="Pfam" id="PF20434"/>
    </source>
</evidence>
<dbReference type="PANTHER" id="PTHR48081">
    <property type="entry name" value="AB HYDROLASE SUPERFAMILY PROTEIN C4A8.06C"/>
    <property type="match status" value="1"/>
</dbReference>
<dbReference type="Proteomes" id="UP000027586">
    <property type="component" value="Unassembled WGS sequence"/>
</dbReference>
<dbReference type="InterPro" id="IPR029058">
    <property type="entry name" value="AB_hydrolase_fold"/>
</dbReference>
<dbReference type="GO" id="GO:0016787">
    <property type="term" value="F:hydrolase activity"/>
    <property type="evidence" value="ECO:0007669"/>
    <property type="project" value="UniProtKB-KW"/>
</dbReference>
<protein>
    <recommendedName>
        <fullName evidence="4">BD-FAE-like domain-containing protein</fullName>
    </recommendedName>
</protein>
<dbReference type="SUPFAM" id="SSF53474">
    <property type="entry name" value="alpha/beta-Hydrolases"/>
    <property type="match status" value="1"/>
</dbReference>
<dbReference type="VEuPathDB" id="FungiDB:LCOR_10037.1"/>
<comment type="caution">
    <text evidence="5">The sequence shown here is derived from an EMBL/GenBank/DDBJ whole genome shotgun (WGS) entry which is preliminary data.</text>
</comment>
<keyword evidence="3" id="KW-1133">Transmembrane helix</keyword>
<accession>A0A068SB62</accession>
<evidence type="ECO:0000256" key="3">
    <source>
        <dbReference type="SAM" id="Phobius"/>
    </source>
</evidence>
<dbReference type="EMBL" id="CBTN010000066">
    <property type="protein sequence ID" value="CDH59210.1"/>
    <property type="molecule type" value="Genomic_DNA"/>
</dbReference>
<evidence type="ECO:0000256" key="1">
    <source>
        <dbReference type="ARBA" id="ARBA00022801"/>
    </source>
</evidence>
<keyword evidence="1" id="KW-0378">Hydrolase</keyword>
<keyword evidence="6" id="KW-1185">Reference proteome</keyword>
<feature type="domain" description="BD-FAE-like" evidence="4">
    <location>
        <begin position="150"/>
        <end position="238"/>
    </location>
</feature>
<dbReference type="InterPro" id="IPR050300">
    <property type="entry name" value="GDXG_lipolytic_enzyme"/>
</dbReference>
<dbReference type="OrthoDB" id="6495301at2759"/>
<reference evidence="5" key="1">
    <citation type="submission" date="2013-08" db="EMBL/GenBank/DDBJ databases">
        <title>Gene expansion shapes genome architecture in the human pathogen Lichtheimia corymbifera: an evolutionary genomics analysis in the ancient terrestrial Mucorales (Mucoromycotina).</title>
        <authorList>
            <person name="Schwartze V.U."/>
            <person name="Winter S."/>
            <person name="Shelest E."/>
            <person name="Marcet-Houben M."/>
            <person name="Horn F."/>
            <person name="Wehner S."/>
            <person name="Hoffmann K."/>
            <person name="Riege K."/>
            <person name="Sammeth M."/>
            <person name="Nowrousian M."/>
            <person name="Valiante V."/>
            <person name="Linde J."/>
            <person name="Jacobsen I.D."/>
            <person name="Marz M."/>
            <person name="Brakhage A.A."/>
            <person name="Gabaldon T."/>
            <person name="Bocker S."/>
            <person name="Voigt K."/>
        </authorList>
    </citation>
    <scope>NUCLEOTIDE SEQUENCE [LARGE SCALE GENOMIC DNA]</scope>
    <source>
        <strain evidence="5">FSU 9682</strain>
    </source>
</reference>
<sequence>MAWLESKTVFVSTSLFCLPVLALCAVLCLPLVILATVSLYISAWAIHIGQHASNTSSWKHLIQELPTRPLSIIDINLNAFRLILAWITLIPSLIIYVKWRYWTVGRGRFSHIIKRNLVYSNDDQSTCKLDMYYPDVNVTTTSIADGSTATSTPIILFLHGHEDPRLPNHRIFYTPYANTLRELGYIVAVLDYRPNNHHAHQDIKEAIRWVYRHVCASSYETEMIYVMGHGTGAKLALEVVLEDIFNKAKCHNLPSSSQGSDMSNEKHDPSADGYDDDDDEAVSTDFLPGIEGLLLFAGVYQDEALRLVKKHRELFETSCDLIDFFPRILFVHGDKDSIVSPDESVDMYNMLGEVLPADRRVQVDVRMRLYKKLDHTRCITALVPRMASLPDKMQKTLTKDIQEFIDLPSDVAV</sequence>
<keyword evidence="3" id="KW-0472">Membrane</keyword>
<gene>
    <name evidence="5" type="ORF">LCOR_10037.1</name>
</gene>
<evidence type="ECO:0000313" key="5">
    <source>
        <dbReference type="EMBL" id="CDH59210.1"/>
    </source>
</evidence>
<proteinExistence type="predicted"/>
<evidence type="ECO:0000256" key="2">
    <source>
        <dbReference type="SAM" id="MobiDB-lite"/>
    </source>
</evidence>
<dbReference type="Gene3D" id="3.40.50.1820">
    <property type="entry name" value="alpha/beta hydrolase"/>
    <property type="match status" value="1"/>
</dbReference>